<dbReference type="Pfam" id="PF01757">
    <property type="entry name" value="Acyl_transf_3"/>
    <property type="match status" value="1"/>
</dbReference>
<dbReference type="RefSeq" id="WP_344135677.1">
    <property type="nucleotide sequence ID" value="NZ_BAAALT010000161.1"/>
</dbReference>
<protein>
    <recommendedName>
        <fullName evidence="2">Acyltransferase 3 domain-containing protein</fullName>
    </recommendedName>
</protein>
<feature type="transmembrane region" description="Helical" evidence="1">
    <location>
        <begin position="98"/>
        <end position="120"/>
    </location>
</feature>
<evidence type="ECO:0000256" key="1">
    <source>
        <dbReference type="SAM" id="Phobius"/>
    </source>
</evidence>
<evidence type="ECO:0000313" key="4">
    <source>
        <dbReference type="Proteomes" id="UP001500218"/>
    </source>
</evidence>
<feature type="transmembrane region" description="Helical" evidence="1">
    <location>
        <begin position="295"/>
        <end position="313"/>
    </location>
</feature>
<evidence type="ECO:0000259" key="2">
    <source>
        <dbReference type="Pfam" id="PF01757"/>
    </source>
</evidence>
<accession>A0ABN2MBW6</accession>
<keyword evidence="1" id="KW-1133">Transmembrane helix</keyword>
<feature type="transmembrane region" description="Helical" evidence="1">
    <location>
        <begin position="187"/>
        <end position="205"/>
    </location>
</feature>
<name>A0ABN2MBW6_9ACTN</name>
<dbReference type="Proteomes" id="UP001500218">
    <property type="component" value="Unassembled WGS sequence"/>
</dbReference>
<keyword evidence="1" id="KW-0472">Membrane</keyword>
<feature type="transmembrane region" description="Helical" evidence="1">
    <location>
        <begin position="161"/>
        <end position="181"/>
    </location>
</feature>
<organism evidence="3 4">
    <name type="scientific">Luedemannella flava</name>
    <dbReference type="NCBI Taxonomy" id="349316"/>
    <lineage>
        <taxon>Bacteria</taxon>
        <taxon>Bacillati</taxon>
        <taxon>Actinomycetota</taxon>
        <taxon>Actinomycetes</taxon>
        <taxon>Micromonosporales</taxon>
        <taxon>Micromonosporaceae</taxon>
        <taxon>Luedemannella</taxon>
    </lineage>
</organism>
<feature type="transmembrane region" description="Helical" evidence="1">
    <location>
        <begin position="256"/>
        <end position="274"/>
    </location>
</feature>
<keyword evidence="4" id="KW-1185">Reference proteome</keyword>
<feature type="transmembrane region" description="Helical" evidence="1">
    <location>
        <begin position="52"/>
        <end position="74"/>
    </location>
</feature>
<feature type="transmembrane region" description="Helical" evidence="1">
    <location>
        <begin position="12"/>
        <end position="32"/>
    </location>
</feature>
<feature type="domain" description="Acyltransferase 3" evidence="2">
    <location>
        <begin position="9"/>
        <end position="348"/>
    </location>
</feature>
<dbReference type="EMBL" id="BAAALT010000161">
    <property type="protein sequence ID" value="GAA1819099.1"/>
    <property type="molecule type" value="Genomic_DNA"/>
</dbReference>
<keyword evidence="1" id="KW-0812">Transmembrane</keyword>
<evidence type="ECO:0000313" key="3">
    <source>
        <dbReference type="EMBL" id="GAA1819099.1"/>
    </source>
</evidence>
<comment type="caution">
    <text evidence="3">The sequence shown here is derived from an EMBL/GenBank/DDBJ whole genome shotgun (WGS) entry which is preliminary data.</text>
</comment>
<dbReference type="InterPro" id="IPR002656">
    <property type="entry name" value="Acyl_transf_3_dom"/>
</dbReference>
<proteinExistence type="predicted"/>
<feature type="transmembrane region" description="Helical" evidence="1">
    <location>
        <begin position="217"/>
        <end position="236"/>
    </location>
</feature>
<gene>
    <name evidence="3" type="ORF">GCM10009682_44650</name>
</gene>
<sequence>MTTSPAHRNAYVDLLRAVSLIVVVLWHWAFTILSWRADGPHATSPLGFMKGFWLLTWLFQVMPLFFYIGGYVHLKSWERARERGVGLGSFVVKRLRQLAVPGSLLLVTWIAVGTIVGSYFDLTGTGRLVKLIVSPLWFLGVYLALIAILPAALWLHRRLGVLALVWLAGLAMCVDVARFHFHLESAGWVNMLLIWALAHQAGFFYDKVVAMPRQTDWSLLWGGLFGLAGLVGSGLYPGSMVGVPGERFSNMAPPTFVMVALLIFQIGVVEVLRPTLTPRLERPRWETVNETINRFALPLFLFHTTGMAIARFIMWQFFGDDLDDGRPDWRWWLARPLAVLLPLLCTLPVIYLFGRRWVRRPAVEPAIEPAARPTD</sequence>
<reference evidence="3 4" key="1">
    <citation type="journal article" date="2019" name="Int. J. Syst. Evol. Microbiol.">
        <title>The Global Catalogue of Microorganisms (GCM) 10K type strain sequencing project: providing services to taxonomists for standard genome sequencing and annotation.</title>
        <authorList>
            <consortium name="The Broad Institute Genomics Platform"/>
            <consortium name="The Broad Institute Genome Sequencing Center for Infectious Disease"/>
            <person name="Wu L."/>
            <person name="Ma J."/>
        </authorList>
    </citation>
    <scope>NUCLEOTIDE SEQUENCE [LARGE SCALE GENOMIC DNA]</scope>
    <source>
        <strain evidence="3 4">JCM 13250</strain>
    </source>
</reference>
<feature type="transmembrane region" description="Helical" evidence="1">
    <location>
        <begin position="333"/>
        <end position="353"/>
    </location>
</feature>
<feature type="transmembrane region" description="Helical" evidence="1">
    <location>
        <begin position="132"/>
        <end position="154"/>
    </location>
</feature>